<organism evidence="6 7">
    <name type="scientific">Aerophobetes bacterium</name>
    <dbReference type="NCBI Taxonomy" id="2030807"/>
    <lineage>
        <taxon>Bacteria</taxon>
        <taxon>Candidatus Aerophobota</taxon>
    </lineage>
</organism>
<evidence type="ECO:0000256" key="5">
    <source>
        <dbReference type="PIRSR" id="PIRSR001365-2"/>
    </source>
</evidence>
<comment type="caution">
    <text evidence="6">The sequence shown here is derived from an EMBL/GenBank/DDBJ whole genome shotgun (WGS) entry which is preliminary data.</text>
</comment>
<evidence type="ECO:0000256" key="3">
    <source>
        <dbReference type="PIRNR" id="PIRNR001365"/>
    </source>
</evidence>
<feature type="active site" description="Schiff-base intermediate with substrate" evidence="4">
    <location>
        <position position="174"/>
    </location>
</feature>
<dbReference type="PIRSF" id="PIRSF001365">
    <property type="entry name" value="DHDPS"/>
    <property type="match status" value="1"/>
</dbReference>
<evidence type="ECO:0000313" key="6">
    <source>
        <dbReference type="EMBL" id="TET48293.1"/>
    </source>
</evidence>
<dbReference type="Pfam" id="PF00701">
    <property type="entry name" value="DHDPS"/>
    <property type="match status" value="1"/>
</dbReference>
<evidence type="ECO:0000256" key="2">
    <source>
        <dbReference type="ARBA" id="ARBA00023239"/>
    </source>
</evidence>
<protein>
    <submittedName>
        <fullName evidence="6">Dihydrodipicolinate synthase family protein</fullName>
    </submittedName>
</protein>
<evidence type="ECO:0000256" key="1">
    <source>
        <dbReference type="ARBA" id="ARBA00007592"/>
    </source>
</evidence>
<dbReference type="AlphaFoldDB" id="A0A523V0Q2"/>
<dbReference type="Proteomes" id="UP000320679">
    <property type="component" value="Unassembled WGS sequence"/>
</dbReference>
<comment type="similarity">
    <text evidence="1 3">Belongs to the DapA family.</text>
</comment>
<dbReference type="InterPro" id="IPR013785">
    <property type="entry name" value="Aldolase_TIM"/>
</dbReference>
<evidence type="ECO:0000256" key="4">
    <source>
        <dbReference type="PIRSR" id="PIRSR001365-1"/>
    </source>
</evidence>
<gene>
    <name evidence="6" type="ORF">E3J59_00815</name>
</gene>
<keyword evidence="2 3" id="KW-0456">Lyase</keyword>
<reference evidence="6 7" key="1">
    <citation type="submission" date="2019-03" db="EMBL/GenBank/DDBJ databases">
        <title>Metabolic potential of uncultured bacteria and archaea associated with petroleum seepage in deep-sea sediments.</title>
        <authorList>
            <person name="Dong X."/>
            <person name="Hubert C."/>
        </authorList>
    </citation>
    <scope>NUCLEOTIDE SEQUENCE [LARGE SCALE GENOMIC DNA]</scope>
    <source>
        <strain evidence="6">E29_bin78</strain>
    </source>
</reference>
<name>A0A523V0Q2_UNCAE</name>
<sequence length="313" mass="34620">MVEPTEFKEMLKGVTAIMVTPYTDEGEVSEERLRNHINFLIEGGLTRGNGAIVTTGSMGECGAMSWEERKKVLEIAIRVADGRVPIVAGCNGTNIKEIVDLAQHAEKVGGAGIMLMSPYYFYPPDEIVLDFYQKVASSIRIGIMLYNNAHIVRKDLSVSLISRLSEIENVVAIKECTSDFTKFIQLVHEVGEKIVVLNGNAESWEPFAKMAGSPGFISGTINFAPQLVMELWRLREKEDFDAAMKLRFKLSPLLNFWVKVCTKYGPSIEPSLLKGATALVGSPVGPVRLPVPKFDENEKEQLKKIIEDLGLIG</sequence>
<dbReference type="PANTHER" id="PTHR12128">
    <property type="entry name" value="DIHYDRODIPICOLINATE SYNTHASE"/>
    <property type="match status" value="1"/>
</dbReference>
<dbReference type="SUPFAM" id="SSF51569">
    <property type="entry name" value="Aldolase"/>
    <property type="match status" value="1"/>
</dbReference>
<dbReference type="InterPro" id="IPR002220">
    <property type="entry name" value="DapA-like"/>
</dbReference>
<dbReference type="Gene3D" id="3.20.20.70">
    <property type="entry name" value="Aldolase class I"/>
    <property type="match status" value="1"/>
</dbReference>
<feature type="binding site" evidence="5">
    <location>
        <position position="217"/>
    </location>
    <ligand>
        <name>pyruvate</name>
        <dbReference type="ChEBI" id="CHEBI:15361"/>
    </ligand>
</feature>
<feature type="active site" description="Proton donor/acceptor" evidence="4">
    <location>
        <position position="146"/>
    </location>
</feature>
<dbReference type="EMBL" id="SOJK01000036">
    <property type="protein sequence ID" value="TET48293.1"/>
    <property type="molecule type" value="Genomic_DNA"/>
</dbReference>
<proteinExistence type="inferred from homology"/>
<dbReference type="SMART" id="SM01130">
    <property type="entry name" value="DHDPS"/>
    <property type="match status" value="1"/>
</dbReference>
<dbReference type="PANTHER" id="PTHR12128:SF66">
    <property type="entry name" value="4-HYDROXY-2-OXOGLUTARATE ALDOLASE, MITOCHONDRIAL"/>
    <property type="match status" value="1"/>
</dbReference>
<dbReference type="GO" id="GO:0008840">
    <property type="term" value="F:4-hydroxy-tetrahydrodipicolinate synthase activity"/>
    <property type="evidence" value="ECO:0007669"/>
    <property type="project" value="TreeGrafter"/>
</dbReference>
<dbReference type="CDD" id="cd00408">
    <property type="entry name" value="DHDPS-like"/>
    <property type="match status" value="1"/>
</dbReference>
<dbReference type="PRINTS" id="PR00146">
    <property type="entry name" value="DHPICSNTHASE"/>
</dbReference>
<evidence type="ECO:0000313" key="7">
    <source>
        <dbReference type="Proteomes" id="UP000320679"/>
    </source>
</evidence>
<accession>A0A523V0Q2</accession>